<gene>
    <name evidence="1" type="ORF">POVWA1_060490</name>
    <name evidence="2" type="ORF">POVWA2_059870</name>
</gene>
<evidence type="ECO:0000313" key="2">
    <source>
        <dbReference type="EMBL" id="SBT50333.1"/>
    </source>
</evidence>
<reference evidence="3 4" key="2">
    <citation type="submission" date="2016-05" db="EMBL/GenBank/DDBJ databases">
        <authorList>
            <person name="Naeem Raeece"/>
        </authorList>
    </citation>
    <scope>NUCLEOTIDE SEQUENCE [LARGE SCALE GENOMIC DNA]</scope>
</reference>
<keyword evidence="4" id="KW-1185">Reference proteome</keyword>
<dbReference type="Proteomes" id="UP000078555">
    <property type="component" value="Unassembled WGS sequence"/>
</dbReference>
<dbReference type="AlphaFoldDB" id="A0A1A9A2E0"/>
<reference evidence="2" key="1">
    <citation type="submission" date="2016-05" db="EMBL/GenBank/DDBJ databases">
        <authorList>
            <person name="Lavstsen T."/>
            <person name="Jespersen J.S."/>
        </authorList>
    </citation>
    <scope>NUCLEOTIDE SEQUENCE [LARGE SCALE GENOMIC DNA]</scope>
</reference>
<organism evidence="2 3">
    <name type="scientific">Plasmodium ovale wallikeri</name>
    <dbReference type="NCBI Taxonomy" id="864142"/>
    <lineage>
        <taxon>Eukaryota</taxon>
        <taxon>Sar</taxon>
        <taxon>Alveolata</taxon>
        <taxon>Apicomplexa</taxon>
        <taxon>Aconoidasida</taxon>
        <taxon>Haemosporida</taxon>
        <taxon>Plasmodiidae</taxon>
        <taxon>Plasmodium</taxon>
        <taxon>Plasmodium (Plasmodium)</taxon>
    </lineage>
</organism>
<dbReference type="Proteomes" id="UP000078550">
    <property type="component" value="Unassembled WGS sequence"/>
</dbReference>
<evidence type="ECO:0000313" key="1">
    <source>
        <dbReference type="EMBL" id="SBT49960.1"/>
    </source>
</evidence>
<accession>A0A1A9A2E0</accession>
<sequence length="69" mass="8186">MNTYDKTSTRKYAHVREAYVRLTKQCTKGSLNITVHPLLYLINHGDYIFPCPLTQCCRKEERQILKVKR</sequence>
<dbReference type="EMBL" id="FLRE01000201">
    <property type="protein sequence ID" value="SBT50333.1"/>
    <property type="molecule type" value="Genomic_DNA"/>
</dbReference>
<protein>
    <submittedName>
        <fullName evidence="2">Uncharacterized protein</fullName>
    </submittedName>
</protein>
<evidence type="ECO:0000313" key="4">
    <source>
        <dbReference type="Proteomes" id="UP000078555"/>
    </source>
</evidence>
<proteinExistence type="predicted"/>
<name>A0A1A9A2E0_PLAOA</name>
<evidence type="ECO:0000313" key="3">
    <source>
        <dbReference type="Proteomes" id="UP000078550"/>
    </source>
</evidence>
<dbReference type="EMBL" id="FLRD01000158">
    <property type="protein sequence ID" value="SBT49960.1"/>
    <property type="molecule type" value="Genomic_DNA"/>
</dbReference>